<dbReference type="InterPro" id="IPR002048">
    <property type="entry name" value="EF_hand_dom"/>
</dbReference>
<evidence type="ECO:0000259" key="12">
    <source>
        <dbReference type="PROSITE" id="PS50203"/>
    </source>
</evidence>
<dbReference type="Pfam" id="PF01067">
    <property type="entry name" value="Calpain_III"/>
    <property type="match status" value="1"/>
</dbReference>
<dbReference type="SMART" id="SM00230">
    <property type="entry name" value="CysPc"/>
    <property type="match status" value="1"/>
</dbReference>
<comment type="subunit">
    <text evidence="10">Homodimer.</text>
</comment>
<reference evidence="15" key="1">
    <citation type="submission" date="2025-08" db="UniProtKB">
        <authorList>
            <consortium name="RefSeq"/>
        </authorList>
    </citation>
    <scope>IDENTIFICATION</scope>
</reference>
<dbReference type="InterPro" id="IPR022683">
    <property type="entry name" value="Calpain_III"/>
</dbReference>
<evidence type="ECO:0000256" key="8">
    <source>
        <dbReference type="PIRSR" id="PIRSR622684-1"/>
    </source>
</evidence>
<keyword evidence="6 10" id="KW-0788">Thiol protease</keyword>
<dbReference type="Proteomes" id="UP000515152">
    <property type="component" value="Chromosome 15"/>
</dbReference>
<evidence type="ECO:0000256" key="3">
    <source>
        <dbReference type="ARBA" id="ARBA00022723"/>
    </source>
</evidence>
<dbReference type="PROSITE" id="PS00139">
    <property type="entry name" value="THIOL_PROTEASE_CYS"/>
    <property type="match status" value="1"/>
</dbReference>
<evidence type="ECO:0000313" key="14">
    <source>
        <dbReference type="Proteomes" id="UP000515152"/>
    </source>
</evidence>
<dbReference type="FunFam" id="3.90.70.10:FF:000114">
    <property type="entry name" value="Calpain a"/>
    <property type="match status" value="1"/>
</dbReference>
<comment type="caution">
    <text evidence="9">Lacks conserved residue(s) required for the propagation of feature annotation.</text>
</comment>
<evidence type="ECO:0000256" key="2">
    <source>
        <dbReference type="ARBA" id="ARBA00022670"/>
    </source>
</evidence>
<dbReference type="GO" id="GO:0004198">
    <property type="term" value="F:calcium-dependent cysteine-type endopeptidase activity"/>
    <property type="evidence" value="ECO:0007669"/>
    <property type="project" value="UniProtKB-UniRule"/>
</dbReference>
<dbReference type="InterPro" id="IPR022682">
    <property type="entry name" value="Calpain_domain_III"/>
</dbReference>
<dbReference type="Gene3D" id="1.10.238.10">
    <property type="entry name" value="EF-hand"/>
    <property type="match status" value="1"/>
</dbReference>
<feature type="active site" evidence="8">
    <location>
        <position position="280"/>
    </location>
</feature>
<keyword evidence="2 10" id="KW-0645">Protease</keyword>
<dbReference type="PROSITE" id="PS50203">
    <property type="entry name" value="CALPAIN_CAT"/>
    <property type="match status" value="1"/>
</dbReference>
<evidence type="ECO:0000256" key="1">
    <source>
        <dbReference type="ARBA" id="ARBA00007623"/>
    </source>
</evidence>
<keyword evidence="4" id="KW-0677">Repeat</keyword>
<dbReference type="GO" id="GO:0043066">
    <property type="term" value="P:negative regulation of apoptotic process"/>
    <property type="evidence" value="ECO:0007669"/>
    <property type="project" value="TreeGrafter"/>
</dbReference>
<dbReference type="PROSITE" id="PS50222">
    <property type="entry name" value="EF_HAND_2"/>
    <property type="match status" value="2"/>
</dbReference>
<dbReference type="CDD" id="cd00044">
    <property type="entry name" value="CysPc"/>
    <property type="match status" value="1"/>
</dbReference>
<dbReference type="Gene3D" id="3.90.70.10">
    <property type="entry name" value="Cysteine proteinases"/>
    <property type="match status" value="1"/>
</dbReference>
<protein>
    <recommendedName>
        <fullName evidence="10">Calpain-3</fullName>
        <ecNumber evidence="10">3.4.22.54</ecNumber>
    </recommendedName>
</protein>
<keyword evidence="14" id="KW-1185">Reference proteome</keyword>
<feature type="domain" description="EF-hand" evidence="13">
    <location>
        <begin position="601"/>
        <end position="636"/>
    </location>
</feature>
<sequence>MNEERVEVKTLPTFEAGSLAGASKVHPDYASPGNTYSAILSRNEAVKDAKRLKTFLELRDKYVRKKVLFEDPLFPANNTSLFKNRRIPLDIKWKRPSEICENPQFIIGGADRTDICQGDLGDCWLLAAIACLTLNEKLLYRVIPPDQSFTDNYAGIFHFQFWRYGEWVDIVVDDRIPTSKNKLIFTTSGKKNEFWSALLEKAYAKLHGSYEALKGGNTLEAMEDFTGGVTEYFSVRETQRELFQIMRKALERGSLMCCGIEDLVPQNRAVRTPTGLVKGHAYSITGVEQDGQKEKKDIQIRLVRLRDPWGVSPLPTCKSNDWASLASSKEENQRLQPVEELGEFWMSYENFQGHFTRVEICNLTPDTLQDDRTVNWTVTVNEGRWVKGCSAGGCRNFPDTFWTNPQYRIRLLEEDDDPQDGKKGCTVVIALMQKERRREHLMGPVIHAIGFFVYEVPKKLQGSNMPLSKAFFQQSGSVARSKSYVNLREVTVRVQLKPGEYVIVPSTFDPNLESEFILRIFTEKKSTSEVIEGSIQADQSGDKEKKKLKLGQPQEESEEDKHFRQIYQQIAGEDLEICANELKMVLNGVVAKYIDLKAAVLGLESCRSMIALMDTDSSGKINLQEFKHLWKKIKQWRMIFTRYDMDNSNTIRSFEMRNAVEDAGFRLNNQLYNIITMRYADQKLELDFDSYIGCMVRLEGMFRAFQAFDKDGDGLIKLNVVEWLQLTMYA</sequence>
<dbReference type="GO" id="GO:0006508">
    <property type="term" value="P:proteolysis"/>
    <property type="evidence" value="ECO:0007669"/>
    <property type="project" value="UniProtKB-UniRule"/>
</dbReference>
<comment type="catalytic activity">
    <reaction evidence="10">
        <text>Broad endopeptidase activity.</text>
        <dbReference type="EC" id="3.4.22.54"/>
    </reaction>
</comment>
<dbReference type="Pfam" id="PF00036">
    <property type="entry name" value="EF-hand_1"/>
    <property type="match status" value="1"/>
</dbReference>
<dbReference type="Pfam" id="PF13202">
    <property type="entry name" value="EF-hand_5"/>
    <property type="match status" value="1"/>
</dbReference>
<accession>A0A6P3W9F5</accession>
<dbReference type="InterPro" id="IPR001300">
    <property type="entry name" value="Peptidase_C2_calpain_cat"/>
</dbReference>
<comment type="function">
    <text evidence="10">Calcium-regulated non-lysosomal thiol-protease.</text>
</comment>
<organism evidence="14 15">
    <name type="scientific">Clupea harengus</name>
    <name type="common">Atlantic herring</name>
    <dbReference type="NCBI Taxonomy" id="7950"/>
    <lineage>
        <taxon>Eukaryota</taxon>
        <taxon>Metazoa</taxon>
        <taxon>Chordata</taxon>
        <taxon>Craniata</taxon>
        <taxon>Vertebrata</taxon>
        <taxon>Euteleostomi</taxon>
        <taxon>Actinopterygii</taxon>
        <taxon>Neopterygii</taxon>
        <taxon>Teleostei</taxon>
        <taxon>Clupei</taxon>
        <taxon>Clupeiformes</taxon>
        <taxon>Clupeoidei</taxon>
        <taxon>Clupeidae</taxon>
        <taxon>Clupea</taxon>
    </lineage>
</organism>
<dbReference type="InterPro" id="IPR033883">
    <property type="entry name" value="C2_III"/>
</dbReference>
<dbReference type="InterPro" id="IPR036213">
    <property type="entry name" value="Calpain_III_sf"/>
</dbReference>
<dbReference type="FunFam" id="1.10.238.10:FF:000065">
    <property type="entry name" value="calpain-3 isoform X1"/>
    <property type="match status" value="1"/>
</dbReference>
<keyword evidence="7 10" id="KW-0106">Calcium</keyword>
<evidence type="ECO:0000256" key="7">
    <source>
        <dbReference type="ARBA" id="ARBA00022837"/>
    </source>
</evidence>
<dbReference type="PANTHER" id="PTHR10183:SF329">
    <property type="entry name" value="CALPAIN-3"/>
    <property type="match status" value="1"/>
</dbReference>
<gene>
    <name evidence="15" type="primary">LOC105908980</name>
</gene>
<dbReference type="SUPFAM" id="SSF47473">
    <property type="entry name" value="EF-hand"/>
    <property type="match status" value="1"/>
</dbReference>
<feature type="active site" evidence="8">
    <location>
        <position position="123"/>
    </location>
</feature>
<feature type="domain" description="Calpain catalytic" evidence="12">
    <location>
        <begin position="68"/>
        <end position="364"/>
    </location>
</feature>
<evidence type="ECO:0000256" key="11">
    <source>
        <dbReference type="SAM" id="MobiDB-lite"/>
    </source>
</evidence>
<dbReference type="RefSeq" id="XP_012693007.2">
    <property type="nucleotide sequence ID" value="XM_012837553.3"/>
</dbReference>
<dbReference type="SMART" id="SM00720">
    <property type="entry name" value="calpain_III"/>
    <property type="match status" value="1"/>
</dbReference>
<evidence type="ECO:0000256" key="9">
    <source>
        <dbReference type="PROSITE-ProRule" id="PRU00239"/>
    </source>
</evidence>
<name>A0A6P3W9F5_CLUHA</name>
<dbReference type="SMART" id="SM00054">
    <property type="entry name" value="EFh"/>
    <property type="match status" value="3"/>
</dbReference>
<dbReference type="PRINTS" id="PR00704">
    <property type="entry name" value="CALPAIN"/>
</dbReference>
<dbReference type="PANTHER" id="PTHR10183">
    <property type="entry name" value="CALPAIN"/>
    <property type="match status" value="1"/>
</dbReference>
<dbReference type="OrthoDB" id="186625at2759"/>
<dbReference type="GO" id="GO:0005509">
    <property type="term" value="F:calcium ion binding"/>
    <property type="evidence" value="ECO:0007669"/>
    <property type="project" value="UniProtKB-UniRule"/>
</dbReference>
<evidence type="ECO:0000259" key="13">
    <source>
        <dbReference type="PROSITE" id="PS50222"/>
    </source>
</evidence>
<dbReference type="GO" id="GO:0005737">
    <property type="term" value="C:cytoplasm"/>
    <property type="evidence" value="ECO:0007669"/>
    <property type="project" value="UniProtKB-SubCell"/>
</dbReference>
<dbReference type="AlphaFoldDB" id="A0A6P3W9F5"/>
<keyword evidence="10" id="KW-0963">Cytoplasm</keyword>
<keyword evidence="5 10" id="KW-0378">Hydrolase</keyword>
<keyword evidence="3 10" id="KW-0479">Metal-binding</keyword>
<feature type="region of interest" description="Disordered" evidence="11">
    <location>
        <begin position="532"/>
        <end position="561"/>
    </location>
</feature>
<dbReference type="KEGG" id="char:105908980"/>
<comment type="subcellular location">
    <subcellularLocation>
        <location evidence="10">Cytoplasm</location>
    </subcellularLocation>
</comment>
<evidence type="ECO:0000256" key="5">
    <source>
        <dbReference type="ARBA" id="ARBA00022801"/>
    </source>
</evidence>
<dbReference type="Pfam" id="PF00648">
    <property type="entry name" value="Peptidase_C2"/>
    <property type="match status" value="1"/>
</dbReference>
<evidence type="ECO:0000256" key="4">
    <source>
        <dbReference type="ARBA" id="ARBA00022737"/>
    </source>
</evidence>
<dbReference type="InterPro" id="IPR018247">
    <property type="entry name" value="EF_Hand_1_Ca_BS"/>
</dbReference>
<dbReference type="GeneID" id="105908980"/>
<dbReference type="InterPro" id="IPR011992">
    <property type="entry name" value="EF-hand-dom_pair"/>
</dbReference>
<dbReference type="FunFam" id="2.60.120.380:FF:000002">
    <property type="entry name" value="calpain-3 isoform X1"/>
    <property type="match status" value="1"/>
</dbReference>
<dbReference type="EC" id="3.4.22.54" evidence="10"/>
<dbReference type="SUPFAM" id="SSF54001">
    <property type="entry name" value="Cysteine proteinases"/>
    <property type="match status" value="1"/>
</dbReference>
<evidence type="ECO:0000256" key="10">
    <source>
        <dbReference type="RuleBase" id="RU367132"/>
    </source>
</evidence>
<dbReference type="PROSITE" id="PS00018">
    <property type="entry name" value="EF_HAND_1"/>
    <property type="match status" value="1"/>
</dbReference>
<feature type="domain" description="EF-hand" evidence="13">
    <location>
        <begin position="696"/>
        <end position="730"/>
    </location>
</feature>
<evidence type="ECO:0000256" key="6">
    <source>
        <dbReference type="ARBA" id="ARBA00022807"/>
    </source>
</evidence>
<evidence type="ECO:0000313" key="15">
    <source>
        <dbReference type="RefSeq" id="XP_012693007.2"/>
    </source>
</evidence>
<comment type="similarity">
    <text evidence="1 10">Belongs to the peptidase C2 family.</text>
</comment>
<dbReference type="InterPro" id="IPR000169">
    <property type="entry name" value="Pept_cys_AS"/>
</dbReference>
<dbReference type="Gene3D" id="2.60.120.380">
    <property type="match status" value="1"/>
</dbReference>
<dbReference type="CDD" id="cd00214">
    <property type="entry name" value="Calpain_III"/>
    <property type="match status" value="1"/>
</dbReference>
<proteinExistence type="inferred from homology"/>
<dbReference type="InterPro" id="IPR038765">
    <property type="entry name" value="Papain-like_cys_pep_sf"/>
</dbReference>
<dbReference type="SUPFAM" id="SSF49758">
    <property type="entry name" value="Calpain large subunit, middle domain (domain III)"/>
    <property type="match status" value="1"/>
</dbReference>
<dbReference type="InterPro" id="IPR022684">
    <property type="entry name" value="Calpain_cysteine_protease"/>
</dbReference>